<organism evidence="1">
    <name type="scientific">hydrothermal vent metagenome</name>
    <dbReference type="NCBI Taxonomy" id="652676"/>
    <lineage>
        <taxon>unclassified sequences</taxon>
        <taxon>metagenomes</taxon>
        <taxon>ecological metagenomes</taxon>
    </lineage>
</organism>
<protein>
    <recommendedName>
        <fullName evidence="2">General secretion pathway GspH domain-containing protein</fullName>
    </recommendedName>
</protein>
<accession>A0A3B0ZFB0</accession>
<proteinExistence type="predicted"/>
<evidence type="ECO:0008006" key="2">
    <source>
        <dbReference type="Google" id="ProtNLM"/>
    </source>
</evidence>
<name>A0A3B0ZFB0_9ZZZZ</name>
<dbReference type="Gene3D" id="3.30.700.10">
    <property type="entry name" value="Glycoprotein, Type 4 Pilin"/>
    <property type="match status" value="1"/>
</dbReference>
<dbReference type="InterPro" id="IPR045584">
    <property type="entry name" value="Pilin-like"/>
</dbReference>
<dbReference type="SUPFAM" id="SSF54523">
    <property type="entry name" value="Pili subunits"/>
    <property type="match status" value="1"/>
</dbReference>
<evidence type="ECO:0000313" key="1">
    <source>
        <dbReference type="EMBL" id="VAW92075.1"/>
    </source>
</evidence>
<sequence length="146" mass="15900">MIELIVIIVLIAILSAVILPRLGTRSTFDERIFRDEVINVARYAQQLAMMRGRNYTVRFHLDNVSQNYGIDIRQGTGAYSWLTHANSEPFPISYPNNIITSPATIVLSFDALGNIVGGVSQAITITGDASSNLCIDASGFAHLGVC</sequence>
<dbReference type="EMBL" id="UOFS01000011">
    <property type="protein sequence ID" value="VAW92075.1"/>
    <property type="molecule type" value="Genomic_DNA"/>
</dbReference>
<dbReference type="AlphaFoldDB" id="A0A3B0ZFB0"/>
<gene>
    <name evidence="1" type="ORF">MNBD_GAMMA22-2334</name>
</gene>
<reference evidence="1" key="1">
    <citation type="submission" date="2018-06" db="EMBL/GenBank/DDBJ databases">
        <authorList>
            <person name="Zhirakovskaya E."/>
        </authorList>
    </citation>
    <scope>NUCLEOTIDE SEQUENCE</scope>
</reference>